<reference evidence="2 3" key="1">
    <citation type="submission" date="2018-06" db="EMBL/GenBank/DDBJ databases">
        <title>Genomic Encyclopedia of Archaeal and Bacterial Type Strains, Phase II (KMG-II): from individual species to whole genera.</title>
        <authorList>
            <person name="Goeker M."/>
        </authorList>
    </citation>
    <scope>NUCLEOTIDE SEQUENCE [LARGE SCALE GENOMIC DNA]</scope>
    <source>
        <strain evidence="2 3">JCM 11668</strain>
    </source>
</reference>
<protein>
    <recommendedName>
        <fullName evidence="4">Ribbon-helix-helix CopG family protein</fullName>
    </recommendedName>
</protein>
<evidence type="ECO:0000313" key="2">
    <source>
        <dbReference type="EMBL" id="PYF03837.1"/>
    </source>
</evidence>
<sequence length="66" mass="7504">MVKSIRDIQKKGRGRPSTGGRKAGILVRLPDEQLAEIDRWIERQDDPPTRPEAIRQLTALGLKSKR</sequence>
<dbReference type="AlphaFoldDB" id="A0A318TIX3"/>
<organism evidence="2 3">
    <name type="scientific">Rhodopseudomonas faecalis</name>
    <dbReference type="NCBI Taxonomy" id="99655"/>
    <lineage>
        <taxon>Bacteria</taxon>
        <taxon>Pseudomonadati</taxon>
        <taxon>Pseudomonadota</taxon>
        <taxon>Alphaproteobacteria</taxon>
        <taxon>Hyphomicrobiales</taxon>
        <taxon>Nitrobacteraceae</taxon>
        <taxon>Rhodopseudomonas</taxon>
    </lineage>
</organism>
<gene>
    <name evidence="2" type="ORF">BJ122_10594</name>
</gene>
<accession>A0A318TIX3</accession>
<proteinExistence type="predicted"/>
<dbReference type="Proteomes" id="UP000248148">
    <property type="component" value="Unassembled WGS sequence"/>
</dbReference>
<name>A0A318TIX3_9BRAD</name>
<feature type="region of interest" description="Disordered" evidence="1">
    <location>
        <begin position="1"/>
        <end position="23"/>
    </location>
</feature>
<evidence type="ECO:0000256" key="1">
    <source>
        <dbReference type="SAM" id="MobiDB-lite"/>
    </source>
</evidence>
<evidence type="ECO:0000313" key="3">
    <source>
        <dbReference type="Proteomes" id="UP000248148"/>
    </source>
</evidence>
<keyword evidence="3" id="KW-1185">Reference proteome</keyword>
<feature type="compositionally biased region" description="Basic and acidic residues" evidence="1">
    <location>
        <begin position="1"/>
        <end position="10"/>
    </location>
</feature>
<dbReference type="EMBL" id="QJTI01000005">
    <property type="protein sequence ID" value="PYF03837.1"/>
    <property type="molecule type" value="Genomic_DNA"/>
</dbReference>
<comment type="caution">
    <text evidence="2">The sequence shown here is derived from an EMBL/GenBank/DDBJ whole genome shotgun (WGS) entry which is preliminary data.</text>
</comment>
<evidence type="ECO:0008006" key="4">
    <source>
        <dbReference type="Google" id="ProtNLM"/>
    </source>
</evidence>